<evidence type="ECO:0000256" key="6">
    <source>
        <dbReference type="ARBA" id="ARBA00022960"/>
    </source>
</evidence>
<comment type="pathway">
    <text evidence="12">Cell wall biogenesis; peptidoglycan biosynthesis.</text>
</comment>
<dbReference type="GO" id="GO:0005886">
    <property type="term" value="C:plasma membrane"/>
    <property type="evidence" value="ECO:0007669"/>
    <property type="project" value="UniProtKB-SubCell"/>
</dbReference>
<keyword evidence="7 12" id="KW-0573">Peptidoglycan synthesis</keyword>
<evidence type="ECO:0000256" key="11">
    <source>
        <dbReference type="ARBA" id="ARBA00023316"/>
    </source>
</evidence>
<dbReference type="PROSITE" id="PS01348">
    <property type="entry name" value="MRAY_2"/>
    <property type="match status" value="1"/>
</dbReference>
<comment type="similarity">
    <text evidence="2 12">Belongs to the glycosyltransferase 4 family. MraY subfamily.</text>
</comment>
<accession>A0AA40PQL6</accession>
<reference evidence="15 16" key="1">
    <citation type="submission" date="2015-06" db="EMBL/GenBank/DDBJ databases">
        <title>More than comparative genomics: Whole genome sequencing reveals elusive C. pecorum plasmid and re-evaluates genetic differences and phylogenetic relationships between C. pecorum from pig, cattle, sheep and koala hosts.</title>
        <authorList>
            <person name="Jelocnik M."/>
            <person name="Bachmann N.L."/>
            <person name="Kaltenboeck B."/>
            <person name="Waugh C."/>
            <person name="Woolford L."/>
            <person name="Speight N."/>
            <person name="Gillett A."/>
            <person name="Higgins D."/>
            <person name="Flanagan C."/>
            <person name="Myers G."/>
            <person name="Timms P."/>
            <person name="Polkinghorne A."/>
        </authorList>
    </citation>
    <scope>NUCLEOTIDE SEQUENCE [LARGE SCALE GENOMIC DNA]</scope>
    <source>
        <strain evidence="15 16">L1</strain>
    </source>
</reference>
<keyword evidence="5 12" id="KW-0812">Transmembrane</keyword>
<evidence type="ECO:0000256" key="2">
    <source>
        <dbReference type="ARBA" id="ARBA00005583"/>
    </source>
</evidence>
<comment type="cofactor">
    <cofactor evidence="12 14">
        <name>Mg(2+)</name>
        <dbReference type="ChEBI" id="CHEBI:18420"/>
    </cofactor>
</comment>
<feature type="transmembrane region" description="Helical" evidence="12">
    <location>
        <begin position="129"/>
        <end position="147"/>
    </location>
</feature>
<dbReference type="GO" id="GO:0008963">
    <property type="term" value="F:phospho-N-acetylmuramoyl-pentapeptide-transferase activity"/>
    <property type="evidence" value="ECO:0007669"/>
    <property type="project" value="UniProtKB-UniRule"/>
</dbReference>
<feature type="transmembrane region" description="Helical" evidence="12">
    <location>
        <begin position="225"/>
        <end position="246"/>
    </location>
</feature>
<keyword evidence="4 12" id="KW-0808">Transferase</keyword>
<evidence type="ECO:0000256" key="9">
    <source>
        <dbReference type="ARBA" id="ARBA00023136"/>
    </source>
</evidence>
<feature type="transmembrane region" description="Helical" evidence="12">
    <location>
        <begin position="91"/>
        <end position="109"/>
    </location>
</feature>
<feature type="binding site" evidence="14">
    <location>
        <position position="257"/>
    </location>
    <ligand>
        <name>Mg(2+)</name>
        <dbReference type="ChEBI" id="CHEBI:18420"/>
    </ligand>
</feature>
<gene>
    <name evidence="12 15" type="primary">mraY</name>
    <name evidence="15" type="ORF">cpL1_0137</name>
</gene>
<feature type="binding site" evidence="14">
    <location>
        <position position="192"/>
    </location>
    <ligand>
        <name>Mg(2+)</name>
        <dbReference type="ChEBI" id="CHEBI:18420"/>
    </ligand>
</feature>
<name>A0AA40PQL6_9CHLA</name>
<dbReference type="PANTHER" id="PTHR22926:SF5">
    <property type="entry name" value="PHOSPHO-N-ACETYLMURAMOYL-PENTAPEPTIDE-TRANSFERASE HOMOLOG"/>
    <property type="match status" value="1"/>
</dbReference>
<feature type="transmembrane region" description="Helical" evidence="12">
    <location>
        <begin position="167"/>
        <end position="188"/>
    </location>
</feature>
<dbReference type="CDD" id="cd06852">
    <property type="entry name" value="GT_MraY"/>
    <property type="match status" value="1"/>
</dbReference>
<dbReference type="NCBIfam" id="TIGR00445">
    <property type="entry name" value="mraY"/>
    <property type="match status" value="1"/>
</dbReference>
<evidence type="ECO:0000256" key="3">
    <source>
        <dbReference type="ARBA" id="ARBA00022618"/>
    </source>
</evidence>
<keyword evidence="11 12" id="KW-0961">Cell wall biogenesis/degradation</keyword>
<dbReference type="InterPro" id="IPR003524">
    <property type="entry name" value="PNAcMuramoyl-5peptid_Trfase"/>
</dbReference>
<dbReference type="PANTHER" id="PTHR22926">
    <property type="entry name" value="PHOSPHO-N-ACETYLMURAMOYL-PENTAPEPTIDE-TRANSFERASE"/>
    <property type="match status" value="1"/>
</dbReference>
<feature type="transmembrane region" description="Helical" evidence="12">
    <location>
        <begin position="200"/>
        <end position="219"/>
    </location>
</feature>
<dbReference type="GO" id="GO:0008360">
    <property type="term" value="P:regulation of cell shape"/>
    <property type="evidence" value="ECO:0007669"/>
    <property type="project" value="UniProtKB-KW"/>
</dbReference>
<keyword evidence="8 12" id="KW-1133">Transmembrane helix</keyword>
<evidence type="ECO:0000256" key="12">
    <source>
        <dbReference type="HAMAP-Rule" id="MF_00038"/>
    </source>
</evidence>
<feature type="transmembrane region" description="Helical" evidence="12">
    <location>
        <begin position="280"/>
        <end position="299"/>
    </location>
</feature>
<dbReference type="Pfam" id="PF00953">
    <property type="entry name" value="Glycos_transf_4"/>
    <property type="match status" value="1"/>
</dbReference>
<evidence type="ECO:0000256" key="4">
    <source>
        <dbReference type="ARBA" id="ARBA00022679"/>
    </source>
</evidence>
<dbReference type="RefSeq" id="WP_058787419.1">
    <property type="nucleotide sequence ID" value="NZ_LFRH01000001.1"/>
</dbReference>
<dbReference type="InterPro" id="IPR000715">
    <property type="entry name" value="Glycosyl_transferase_4"/>
</dbReference>
<sequence>MLSWIYCSLLPSLFLSISTISAATIVFTIALGKTVIRRLQSSNFLDQIAKEHCGKLEALHKDKAHVPTGGGILLFLVFLMALIVWMPWFRLTTWIMLVLACCWCGLGWYDDAIKNKKKKGHGLKAKHKFFIQVCIAIATLAVLPKVYGSTQPLFTLQIPFYSNYVQFHSFLGKIFCLGLAVVAIVGTCNAVNITDGLDGLAAGSFCFASLGLLLVALYRPMATEITLEVLIVLATLIGMGAGFLWYNSFPAQVFMGDTGSLLLGGLLGCCAVIMRAEIFLVIFGGVFVVEAGSVILQVLSCKLRKKRIFLCSPLHHHFEYKGVPEPKIVQRFWLFGVFCVFIGVVALFWGY</sequence>
<comment type="function">
    <text evidence="12">Catalyzes the initial step of the lipid cycle reactions in the biosynthesis of the cell wall peptidoglycan: transfers peptidoglycan precursor phospho-MurNAc-pentapeptide from UDP-MurNAc-pentapeptide onto the lipid carrier undecaprenyl phosphate, yielding undecaprenyl-pyrophosphoryl-MurNAc-pentapeptide, known as lipid I.</text>
</comment>
<comment type="subcellular location">
    <subcellularLocation>
        <location evidence="12">Cell membrane</location>
        <topology evidence="12">Multi-pass membrane protein</topology>
    </subcellularLocation>
    <subcellularLocation>
        <location evidence="1">Membrane</location>
        <topology evidence="1">Multi-pass membrane protein</topology>
    </subcellularLocation>
</comment>
<feature type="transmembrane region" description="Helical" evidence="12">
    <location>
        <begin position="64"/>
        <end position="85"/>
    </location>
</feature>
<dbReference type="GO" id="GO:0009252">
    <property type="term" value="P:peptidoglycan biosynthetic process"/>
    <property type="evidence" value="ECO:0007669"/>
    <property type="project" value="UniProtKB-UniRule"/>
</dbReference>
<protein>
    <recommendedName>
        <fullName evidence="12 13">Phospho-N-acetylmuramoyl-pentapeptide-transferase</fullName>
        <ecNumber evidence="12 13">2.7.8.13</ecNumber>
    </recommendedName>
    <alternativeName>
        <fullName evidence="12">UDP-MurNAc-pentapeptide phosphotransferase</fullName>
    </alternativeName>
</protein>
<organism evidence="15 16">
    <name type="scientific">Chlamydia pecorum</name>
    <dbReference type="NCBI Taxonomy" id="85991"/>
    <lineage>
        <taxon>Bacteria</taxon>
        <taxon>Pseudomonadati</taxon>
        <taxon>Chlamydiota</taxon>
        <taxon>Chlamydiia</taxon>
        <taxon>Chlamydiales</taxon>
        <taxon>Chlamydiaceae</taxon>
        <taxon>Chlamydia/Chlamydophila group</taxon>
        <taxon>Chlamydia</taxon>
    </lineage>
</organism>
<dbReference type="Proteomes" id="UP000054301">
    <property type="component" value="Unassembled WGS sequence"/>
</dbReference>
<keyword evidence="10 12" id="KW-0131">Cell cycle</keyword>
<dbReference type="EC" id="2.7.8.13" evidence="12 13"/>
<evidence type="ECO:0000313" key="16">
    <source>
        <dbReference type="Proteomes" id="UP000054301"/>
    </source>
</evidence>
<feature type="transmembrane region" description="Helical" evidence="12">
    <location>
        <begin position="12"/>
        <end position="32"/>
    </location>
</feature>
<proteinExistence type="inferred from homology"/>
<evidence type="ECO:0000256" key="14">
    <source>
        <dbReference type="PIRSR" id="PIRSR600715-1"/>
    </source>
</evidence>
<dbReference type="GO" id="GO:0071555">
    <property type="term" value="P:cell wall organization"/>
    <property type="evidence" value="ECO:0007669"/>
    <property type="project" value="UniProtKB-KW"/>
</dbReference>
<evidence type="ECO:0000256" key="10">
    <source>
        <dbReference type="ARBA" id="ARBA00023306"/>
    </source>
</evidence>
<keyword evidence="9 12" id="KW-0472">Membrane</keyword>
<keyword evidence="12 14" id="KW-0479">Metal-binding</keyword>
<dbReference type="PROSITE" id="PS01347">
    <property type="entry name" value="MRAY_1"/>
    <property type="match status" value="1"/>
</dbReference>
<keyword evidence="6 12" id="KW-0133">Cell shape</keyword>
<evidence type="ECO:0000313" key="15">
    <source>
        <dbReference type="EMBL" id="KTF28926.1"/>
    </source>
</evidence>
<feature type="transmembrane region" description="Helical" evidence="12">
    <location>
        <begin position="332"/>
        <end position="350"/>
    </location>
</feature>
<evidence type="ECO:0000256" key="8">
    <source>
        <dbReference type="ARBA" id="ARBA00022989"/>
    </source>
</evidence>
<dbReference type="EMBL" id="LFRH01000001">
    <property type="protein sequence ID" value="KTF28926.1"/>
    <property type="molecule type" value="Genomic_DNA"/>
</dbReference>
<keyword evidence="3 12" id="KW-0132">Cell division</keyword>
<evidence type="ECO:0000256" key="7">
    <source>
        <dbReference type="ARBA" id="ARBA00022984"/>
    </source>
</evidence>
<comment type="caution">
    <text evidence="15">The sequence shown here is derived from an EMBL/GenBank/DDBJ whole genome shotgun (WGS) entry which is preliminary data.</text>
</comment>
<evidence type="ECO:0000256" key="5">
    <source>
        <dbReference type="ARBA" id="ARBA00022692"/>
    </source>
</evidence>
<dbReference type="InterPro" id="IPR018480">
    <property type="entry name" value="PNAcMuramoyl-5peptid_Trfase_CS"/>
</dbReference>
<dbReference type="HAMAP" id="MF_00038">
    <property type="entry name" value="MraY"/>
    <property type="match status" value="1"/>
</dbReference>
<comment type="catalytic activity">
    <reaction evidence="12">
        <text>UDP-N-acetyl-alpha-D-muramoyl-L-alanyl-gamma-D-glutamyl-meso-2,6-diaminopimeloyl-D-alanyl-D-alanine + di-trans,octa-cis-undecaprenyl phosphate = di-trans,octa-cis-undecaprenyl diphospho-N-acetyl-alpha-D-muramoyl-L-alanyl-D-glutamyl-meso-2,6-diaminopimeloyl-D-alanyl-D-alanine + UMP</text>
        <dbReference type="Rhea" id="RHEA:28386"/>
        <dbReference type="ChEBI" id="CHEBI:57865"/>
        <dbReference type="ChEBI" id="CHEBI:60392"/>
        <dbReference type="ChEBI" id="CHEBI:61386"/>
        <dbReference type="ChEBI" id="CHEBI:61387"/>
        <dbReference type="EC" id="2.7.8.13"/>
    </reaction>
</comment>
<keyword evidence="12" id="KW-1003">Cell membrane</keyword>
<evidence type="ECO:0000256" key="13">
    <source>
        <dbReference type="NCBIfam" id="TIGR00445"/>
    </source>
</evidence>
<dbReference type="GO" id="GO:0051301">
    <property type="term" value="P:cell division"/>
    <property type="evidence" value="ECO:0007669"/>
    <property type="project" value="UniProtKB-KW"/>
</dbReference>
<evidence type="ECO:0000256" key="1">
    <source>
        <dbReference type="ARBA" id="ARBA00004141"/>
    </source>
</evidence>
<keyword evidence="12 14" id="KW-0460">Magnesium</keyword>
<dbReference type="AlphaFoldDB" id="A0AA40PQL6"/>
<dbReference type="GO" id="GO:0046872">
    <property type="term" value="F:metal ion binding"/>
    <property type="evidence" value="ECO:0007669"/>
    <property type="project" value="UniProtKB-KW"/>
</dbReference>